<proteinExistence type="predicted"/>
<feature type="transmembrane region" description="Helical" evidence="1">
    <location>
        <begin position="319"/>
        <end position="340"/>
    </location>
</feature>
<dbReference type="InterPro" id="IPR001173">
    <property type="entry name" value="Glyco_trans_2-like"/>
</dbReference>
<dbReference type="GO" id="GO:0016758">
    <property type="term" value="F:hexosyltransferase activity"/>
    <property type="evidence" value="ECO:0007669"/>
    <property type="project" value="UniProtKB-ARBA"/>
</dbReference>
<organism evidence="3 4">
    <name type="scientific">Rubellicoccus peritrichatus</name>
    <dbReference type="NCBI Taxonomy" id="3080537"/>
    <lineage>
        <taxon>Bacteria</taxon>
        <taxon>Pseudomonadati</taxon>
        <taxon>Verrucomicrobiota</taxon>
        <taxon>Opitutia</taxon>
        <taxon>Puniceicoccales</taxon>
        <taxon>Cerasicoccaceae</taxon>
        <taxon>Rubellicoccus</taxon>
    </lineage>
</organism>
<dbReference type="SUPFAM" id="SSF53448">
    <property type="entry name" value="Nucleotide-diphospho-sugar transferases"/>
    <property type="match status" value="1"/>
</dbReference>
<keyword evidence="3" id="KW-0808">Transferase</keyword>
<dbReference type="Gene3D" id="3.90.550.10">
    <property type="entry name" value="Spore Coat Polysaccharide Biosynthesis Protein SpsA, Chain A"/>
    <property type="match status" value="1"/>
</dbReference>
<gene>
    <name evidence="3" type="ORF">RZN69_22720</name>
</gene>
<dbReference type="EMBL" id="CP136920">
    <property type="protein sequence ID" value="WOO41444.1"/>
    <property type="molecule type" value="Genomic_DNA"/>
</dbReference>
<dbReference type="PANTHER" id="PTHR22916">
    <property type="entry name" value="GLYCOSYLTRANSFERASE"/>
    <property type="match status" value="1"/>
</dbReference>
<keyword evidence="4" id="KW-1185">Reference proteome</keyword>
<dbReference type="PANTHER" id="PTHR22916:SF71">
    <property type="entry name" value="GLYCOSYL TRANSFERASE"/>
    <property type="match status" value="1"/>
</dbReference>
<feature type="transmembrane region" description="Helical" evidence="1">
    <location>
        <begin position="259"/>
        <end position="280"/>
    </location>
</feature>
<sequence>MTRKTNDNSRVQPQVSIFIPCYNEEATIQRLLTALKDQTFPTSNIEVIIADGLSTDNTKGIINSFAEENQDLAIRIIDNEKRFIPHALNLAAKAASGDILIRMDAHSIPALDYVECCVKALLENKGDNVGGRWNIQPSKEGYIARSIAIAASHPLGSGGANYRSGNKAQKVDTVPFGAYKRETFERVGPFNESLLANEDYEWNMRLIADKGTVWFDPAINCIYFSRGTYKALAKQYFNYGYWKVKMLKLYPKTLRLRQLLPPVVTLLLVLSATTTIVSLLAGAPLLAALTAVMLLAYFTLLTLGVALSTPGNAMKLIPGIVGSISCMHFSWGFGFIYSAMGSFLKKTD</sequence>
<evidence type="ECO:0000256" key="1">
    <source>
        <dbReference type="SAM" id="Phobius"/>
    </source>
</evidence>
<dbReference type="RefSeq" id="WP_317833928.1">
    <property type="nucleotide sequence ID" value="NZ_CP136920.1"/>
</dbReference>
<dbReference type="InterPro" id="IPR029044">
    <property type="entry name" value="Nucleotide-diphossugar_trans"/>
</dbReference>
<feature type="domain" description="Glycosyltransferase 2-like" evidence="2">
    <location>
        <begin position="16"/>
        <end position="187"/>
    </location>
</feature>
<evidence type="ECO:0000259" key="2">
    <source>
        <dbReference type="Pfam" id="PF00535"/>
    </source>
</evidence>
<keyword evidence="1" id="KW-0812">Transmembrane</keyword>
<dbReference type="AlphaFoldDB" id="A0AAQ3L865"/>
<dbReference type="CDD" id="cd02525">
    <property type="entry name" value="Succinoglycan_BP_ExoA"/>
    <property type="match status" value="1"/>
</dbReference>
<accession>A0AAQ3L865</accession>
<dbReference type="Proteomes" id="UP001304300">
    <property type="component" value="Chromosome"/>
</dbReference>
<keyword evidence="1" id="KW-1133">Transmembrane helix</keyword>
<dbReference type="Pfam" id="PF00535">
    <property type="entry name" value="Glycos_transf_2"/>
    <property type="match status" value="1"/>
</dbReference>
<evidence type="ECO:0000313" key="3">
    <source>
        <dbReference type="EMBL" id="WOO41444.1"/>
    </source>
</evidence>
<dbReference type="EC" id="2.4.-.-" evidence="3"/>
<reference evidence="3 4" key="1">
    <citation type="submission" date="2023-10" db="EMBL/GenBank/DDBJ databases">
        <title>Rubellicoccus peritrichatus gen. nov., sp. nov., isolated from an algae of coral reef tank.</title>
        <authorList>
            <person name="Luo J."/>
        </authorList>
    </citation>
    <scope>NUCLEOTIDE SEQUENCE [LARGE SCALE GENOMIC DNA]</scope>
    <source>
        <strain evidence="3 4">CR14</strain>
    </source>
</reference>
<evidence type="ECO:0000313" key="4">
    <source>
        <dbReference type="Proteomes" id="UP001304300"/>
    </source>
</evidence>
<protein>
    <submittedName>
        <fullName evidence="3">Glycosyltransferase family 2 protein</fullName>
        <ecNumber evidence="3">2.4.-.-</ecNumber>
    </submittedName>
</protein>
<feature type="transmembrane region" description="Helical" evidence="1">
    <location>
        <begin position="286"/>
        <end position="307"/>
    </location>
</feature>
<keyword evidence="3" id="KW-0328">Glycosyltransferase</keyword>
<name>A0AAQ3L865_9BACT</name>
<keyword evidence="1" id="KW-0472">Membrane</keyword>